<dbReference type="RefSeq" id="WP_179767524.1">
    <property type="nucleotide sequence ID" value="NZ_JACCFO010000001.1"/>
</dbReference>
<gene>
    <name evidence="2" type="ORF">HNR12_002384</name>
</gene>
<dbReference type="InterPro" id="IPR029058">
    <property type="entry name" value="AB_hydrolase_fold"/>
</dbReference>
<dbReference type="AlphaFoldDB" id="A0A853BN82"/>
<dbReference type="GO" id="GO:0003824">
    <property type="term" value="F:catalytic activity"/>
    <property type="evidence" value="ECO:0007669"/>
    <property type="project" value="UniProtKB-ARBA"/>
</dbReference>
<evidence type="ECO:0000259" key="1">
    <source>
        <dbReference type="Pfam" id="PF00561"/>
    </source>
</evidence>
<comment type="caution">
    <text evidence="2">The sequence shown here is derived from an EMBL/GenBank/DDBJ whole genome shotgun (WGS) entry which is preliminary data.</text>
</comment>
<dbReference type="InterPro" id="IPR000073">
    <property type="entry name" value="AB_hydrolase_1"/>
</dbReference>
<dbReference type="Proteomes" id="UP000575985">
    <property type="component" value="Unassembled WGS sequence"/>
</dbReference>
<dbReference type="GO" id="GO:0016020">
    <property type="term" value="C:membrane"/>
    <property type="evidence" value="ECO:0007669"/>
    <property type="project" value="TreeGrafter"/>
</dbReference>
<keyword evidence="3" id="KW-1185">Reference proteome</keyword>
<dbReference type="InterPro" id="IPR050266">
    <property type="entry name" value="AB_hydrolase_sf"/>
</dbReference>
<dbReference type="PANTHER" id="PTHR43798">
    <property type="entry name" value="MONOACYLGLYCEROL LIPASE"/>
    <property type="match status" value="1"/>
</dbReference>
<accession>A0A853BN82</accession>
<dbReference type="PANTHER" id="PTHR43798:SF33">
    <property type="entry name" value="HYDROLASE, PUTATIVE (AFU_ORTHOLOGUE AFUA_2G14860)-RELATED"/>
    <property type="match status" value="1"/>
</dbReference>
<evidence type="ECO:0000313" key="3">
    <source>
        <dbReference type="Proteomes" id="UP000575985"/>
    </source>
</evidence>
<dbReference type="SUPFAM" id="SSF53474">
    <property type="entry name" value="alpha/beta-Hydrolases"/>
    <property type="match status" value="1"/>
</dbReference>
<evidence type="ECO:0000313" key="2">
    <source>
        <dbReference type="EMBL" id="NYI96107.1"/>
    </source>
</evidence>
<name>A0A853BN82_9ACTN</name>
<organism evidence="2 3">
    <name type="scientific">Streptomonospora nanhaiensis</name>
    <dbReference type="NCBI Taxonomy" id="1323731"/>
    <lineage>
        <taxon>Bacteria</taxon>
        <taxon>Bacillati</taxon>
        <taxon>Actinomycetota</taxon>
        <taxon>Actinomycetes</taxon>
        <taxon>Streptosporangiales</taxon>
        <taxon>Nocardiopsidaceae</taxon>
        <taxon>Streptomonospora</taxon>
    </lineage>
</organism>
<dbReference type="Pfam" id="PF00561">
    <property type="entry name" value="Abhydrolase_1"/>
    <property type="match status" value="1"/>
</dbReference>
<feature type="domain" description="AB hydrolase-1" evidence="1">
    <location>
        <begin position="36"/>
        <end position="167"/>
    </location>
</feature>
<proteinExistence type="predicted"/>
<dbReference type="EMBL" id="JACCFO010000001">
    <property type="protein sequence ID" value="NYI96107.1"/>
    <property type="molecule type" value="Genomic_DNA"/>
</dbReference>
<protein>
    <submittedName>
        <fullName evidence="2">Pimeloyl-ACP methyl ester carboxylesterase</fullName>
    </submittedName>
</protein>
<reference evidence="2 3" key="1">
    <citation type="submission" date="2020-07" db="EMBL/GenBank/DDBJ databases">
        <title>Sequencing the genomes of 1000 actinobacteria strains.</title>
        <authorList>
            <person name="Klenk H.-P."/>
        </authorList>
    </citation>
    <scope>NUCLEOTIDE SEQUENCE [LARGE SCALE GENOMIC DNA]</scope>
    <source>
        <strain evidence="2 3">DSM 45927</strain>
    </source>
</reference>
<sequence length="317" mass="32556">MPSATGAAVPPRDTALAGAPELAVRRRERPGAPGAPVVLVHGLGGTLEEWEPLAALLAARHPVYSLDLRGHGRSGDADPTLAGCAADVARVVDHFGLRRPVVVGHELGGVVALVCAARRADVAAVVNLGGFGRPDPAVVAEHLGMAPDQAAVHAAAVHRFTVEQTAELFAPMPAATFERALDACRGDPLGLPGAVLAATARRAAATADQLVFPRPGTRAVRALFAELAERDPLDLAERVAAPVLTLAAADPPPPMPGAPARFADIVAAHTAHALARSRPGSRVGAVAGTRVPHLGRPEAVAELIEEFLAGAEPPRRR</sequence>
<dbReference type="Gene3D" id="3.40.50.1820">
    <property type="entry name" value="alpha/beta hydrolase"/>
    <property type="match status" value="1"/>
</dbReference>